<dbReference type="GO" id="GO:0006508">
    <property type="term" value="P:proteolysis"/>
    <property type="evidence" value="ECO:0007669"/>
    <property type="project" value="InterPro"/>
</dbReference>
<evidence type="ECO:0000256" key="5">
    <source>
        <dbReference type="ARBA" id="ARBA00022984"/>
    </source>
</evidence>
<evidence type="ECO:0000256" key="6">
    <source>
        <dbReference type="ARBA" id="ARBA00023316"/>
    </source>
</evidence>
<keyword evidence="4" id="KW-0133">Cell shape</keyword>
<keyword evidence="11" id="KW-0472">Membrane</keyword>
<dbReference type="GO" id="GO:0009002">
    <property type="term" value="F:serine-type D-Ala-D-Ala carboxypeptidase activity"/>
    <property type="evidence" value="ECO:0007669"/>
    <property type="project" value="InterPro"/>
</dbReference>
<dbReference type="InterPro" id="IPR001967">
    <property type="entry name" value="Peptidase_S11_N"/>
</dbReference>
<keyword evidence="6" id="KW-0961">Cell wall biogenesis/degradation</keyword>
<feature type="active site" description="Proton acceptor" evidence="7">
    <location>
        <position position="176"/>
    </location>
</feature>
<feature type="active site" evidence="7">
    <location>
        <position position="240"/>
    </location>
</feature>
<evidence type="ECO:0000256" key="11">
    <source>
        <dbReference type="SAM" id="Phobius"/>
    </source>
</evidence>
<dbReference type="GO" id="GO:0008360">
    <property type="term" value="P:regulation of cell shape"/>
    <property type="evidence" value="ECO:0007669"/>
    <property type="project" value="UniProtKB-KW"/>
</dbReference>
<protein>
    <submittedName>
        <fullName evidence="13">D-alanyl-D-alanine carboxypeptidase</fullName>
    </submittedName>
</protein>
<feature type="region of interest" description="Disordered" evidence="10">
    <location>
        <begin position="1"/>
        <end position="36"/>
    </location>
</feature>
<accession>A0A5C8HXA8</accession>
<dbReference type="Gene3D" id="3.40.710.10">
    <property type="entry name" value="DD-peptidase/beta-lactamase superfamily"/>
    <property type="match status" value="1"/>
</dbReference>
<proteinExistence type="inferred from homology"/>
<keyword evidence="2" id="KW-0732">Signal</keyword>
<evidence type="ECO:0000256" key="4">
    <source>
        <dbReference type="ARBA" id="ARBA00022960"/>
    </source>
</evidence>
<evidence type="ECO:0000256" key="1">
    <source>
        <dbReference type="ARBA" id="ARBA00007164"/>
    </source>
</evidence>
<keyword evidence="3" id="KW-0378">Hydrolase</keyword>
<dbReference type="Proteomes" id="UP000321034">
    <property type="component" value="Unassembled WGS sequence"/>
</dbReference>
<evidence type="ECO:0000259" key="12">
    <source>
        <dbReference type="Pfam" id="PF00768"/>
    </source>
</evidence>
<feature type="binding site" evidence="8">
    <location>
        <position position="340"/>
    </location>
    <ligand>
        <name>substrate</name>
    </ligand>
</feature>
<evidence type="ECO:0000313" key="13">
    <source>
        <dbReference type="EMBL" id="TXK10518.1"/>
    </source>
</evidence>
<dbReference type="AlphaFoldDB" id="A0A5C8HXA8"/>
<evidence type="ECO:0000313" key="14">
    <source>
        <dbReference type="Proteomes" id="UP000321034"/>
    </source>
</evidence>
<evidence type="ECO:0000256" key="8">
    <source>
        <dbReference type="PIRSR" id="PIRSR618044-2"/>
    </source>
</evidence>
<dbReference type="InterPro" id="IPR012338">
    <property type="entry name" value="Beta-lactam/transpept-like"/>
</dbReference>
<dbReference type="OrthoDB" id="5241551at2"/>
<evidence type="ECO:0000256" key="9">
    <source>
        <dbReference type="RuleBase" id="RU004016"/>
    </source>
</evidence>
<keyword evidence="13" id="KW-0645">Protease</keyword>
<sequence>MRESATAPHPIVDDATPTPAEAAGDAPQAEPSGPVLDDAPAEVVAAQSSGFPALTWVDENRVSSTAAPASLAVDAAPVATGTDLLAGAPRRSIFRPGVLAPVFVILAVTGAYVATTLLWPLYAVAPQIEAVAVQPVAAAAATPAWPADGGAALTVAGAGGILSSSSEAESIASITKVVTALVVLDAMPLAAGEAGPDFAFTAADRRQYWADRAAGESALDVPVGGTLSEYQMLEGLLVGSANNYADRLAGNLYPSDAVFASAARSWLTAHGISGITIEDPSGIVAGNAATPEALIPLAMKALENPVIAEIVAKPEVDLPGAGRVGNTNDLLNDPGVVGLKTGTLDAYNLLAAKDITVGDTTVRVFGSVLGQPDRATRDAAMRSLFAQIETELQPEPSVPAGTRVGKIETAWGESVDVVTADDAVVVLWNGGAATPAADFSLGDAVDEGAAVGTLVVTGPLDADSVEVRLSGDIEPPTAWWRLTHPLELLGLTG</sequence>
<feature type="active site" description="Acyl-ester intermediate" evidence="7">
    <location>
        <position position="173"/>
    </location>
</feature>
<dbReference type="GO" id="GO:0009252">
    <property type="term" value="P:peptidoglycan biosynthetic process"/>
    <property type="evidence" value="ECO:0007669"/>
    <property type="project" value="UniProtKB-KW"/>
</dbReference>
<dbReference type="SUPFAM" id="SSF56601">
    <property type="entry name" value="beta-lactamase/transpeptidase-like"/>
    <property type="match status" value="1"/>
</dbReference>
<dbReference type="PRINTS" id="PR00725">
    <property type="entry name" value="DADACBPTASE1"/>
</dbReference>
<evidence type="ECO:0000256" key="2">
    <source>
        <dbReference type="ARBA" id="ARBA00022729"/>
    </source>
</evidence>
<dbReference type="InterPro" id="IPR018044">
    <property type="entry name" value="Peptidase_S11"/>
</dbReference>
<feature type="domain" description="Peptidase S11 D-alanyl-D-alanine carboxypeptidase A N-terminal" evidence="12">
    <location>
        <begin position="159"/>
        <end position="345"/>
    </location>
</feature>
<keyword evidence="11" id="KW-0812">Transmembrane</keyword>
<evidence type="ECO:0000256" key="10">
    <source>
        <dbReference type="SAM" id="MobiDB-lite"/>
    </source>
</evidence>
<keyword evidence="5" id="KW-0573">Peptidoglycan synthesis</keyword>
<gene>
    <name evidence="13" type="ORF">FVP77_13545</name>
</gene>
<keyword evidence="11" id="KW-1133">Transmembrane helix</keyword>
<evidence type="ECO:0000256" key="7">
    <source>
        <dbReference type="PIRSR" id="PIRSR618044-1"/>
    </source>
</evidence>
<comment type="caution">
    <text evidence="13">The sequence shown here is derived from an EMBL/GenBank/DDBJ whole genome shotgun (WGS) entry which is preliminary data.</text>
</comment>
<organism evidence="13 14">
    <name type="scientific">Microbacterium hatanonis</name>
    <dbReference type="NCBI Taxonomy" id="404366"/>
    <lineage>
        <taxon>Bacteria</taxon>
        <taxon>Bacillati</taxon>
        <taxon>Actinomycetota</taxon>
        <taxon>Actinomycetes</taxon>
        <taxon>Micrococcales</taxon>
        <taxon>Microbacteriaceae</taxon>
        <taxon>Microbacterium</taxon>
    </lineage>
</organism>
<dbReference type="EMBL" id="VRSV01000002">
    <property type="protein sequence ID" value="TXK10518.1"/>
    <property type="molecule type" value="Genomic_DNA"/>
</dbReference>
<feature type="transmembrane region" description="Helical" evidence="11">
    <location>
        <begin position="98"/>
        <end position="122"/>
    </location>
</feature>
<keyword evidence="14" id="KW-1185">Reference proteome</keyword>
<comment type="similarity">
    <text evidence="1 9">Belongs to the peptidase S11 family.</text>
</comment>
<reference evidence="13 14" key="1">
    <citation type="submission" date="2019-08" db="EMBL/GenBank/DDBJ databases">
        <authorList>
            <person name="Dong K."/>
        </authorList>
    </citation>
    <scope>NUCLEOTIDE SEQUENCE [LARGE SCALE GENOMIC DNA]</scope>
    <source>
        <strain evidence="13 14">JCM14558</strain>
    </source>
</reference>
<evidence type="ECO:0000256" key="3">
    <source>
        <dbReference type="ARBA" id="ARBA00022801"/>
    </source>
</evidence>
<dbReference type="GO" id="GO:0071555">
    <property type="term" value="P:cell wall organization"/>
    <property type="evidence" value="ECO:0007669"/>
    <property type="project" value="UniProtKB-KW"/>
</dbReference>
<keyword evidence="13" id="KW-0121">Carboxypeptidase</keyword>
<dbReference type="Pfam" id="PF00768">
    <property type="entry name" value="Peptidase_S11"/>
    <property type="match status" value="1"/>
</dbReference>
<name>A0A5C8HXA8_9MICO</name>